<feature type="compositionally biased region" description="Polar residues" evidence="1">
    <location>
        <begin position="182"/>
        <end position="191"/>
    </location>
</feature>
<evidence type="ECO:0000313" key="3">
    <source>
        <dbReference type="Proteomes" id="UP000182334"/>
    </source>
</evidence>
<feature type="region of interest" description="Disordered" evidence="1">
    <location>
        <begin position="182"/>
        <end position="202"/>
    </location>
</feature>
<keyword evidence="3" id="KW-1185">Reference proteome</keyword>
<dbReference type="AlphaFoldDB" id="A0A1L0CVS1"/>
<protein>
    <submittedName>
        <fullName evidence="2">CIC11C00000003702</fullName>
    </submittedName>
</protein>
<sequence>MSDVITQLFDLDISSAVAHSLSAEKPLFVYTTTAEDKLVETFLTPQGSPDVPTVTRLAAGFVCLKIAHNLEGFRHFQHIYADATAPAFTVLVGGKTQGVVTEDLDYSDFVHLIDEYAAGTADPSHRIVISKRPNSVENHKSAFAPNRSEDKIVRALHLTHTAVDDRDTEAASSSLNVTFPQSLDPQLSQASKPVPQSKEAPSPETFVLSVRLLNGSTMKGKFSADSTLMDVKRWVEAEQEIDLTSTEAGLLDMFTKPGFPEPSRIAFYAPGTNVTYSVPQELCRLRDLDLCSRLALILKPEFHDLSALHAPVKPTLLSKTSAKLSTMLLALYSFFDYGVDDAQRDFGTSDTEDEVDEIPHFTIVAKDAARAVELPVEVRAPLAKEEAEMDYSLVSLARLGTPAPSGSSSLHMSELKDD</sequence>
<dbReference type="EMBL" id="LT635756">
    <property type="protein sequence ID" value="SGZ48006.1"/>
    <property type="molecule type" value="Genomic_DNA"/>
</dbReference>
<dbReference type="SUPFAM" id="SSF54236">
    <property type="entry name" value="Ubiquitin-like"/>
    <property type="match status" value="1"/>
</dbReference>
<dbReference type="GO" id="GO:0005783">
    <property type="term" value="C:endoplasmic reticulum"/>
    <property type="evidence" value="ECO:0007669"/>
    <property type="project" value="TreeGrafter"/>
</dbReference>
<dbReference type="InterPro" id="IPR029071">
    <property type="entry name" value="Ubiquitin-like_domsf"/>
</dbReference>
<dbReference type="Proteomes" id="UP000182334">
    <property type="component" value="Chromosome I"/>
</dbReference>
<dbReference type="GO" id="GO:0036503">
    <property type="term" value="P:ERAD pathway"/>
    <property type="evidence" value="ECO:0007669"/>
    <property type="project" value="TreeGrafter"/>
</dbReference>
<evidence type="ECO:0000256" key="1">
    <source>
        <dbReference type="SAM" id="MobiDB-lite"/>
    </source>
</evidence>
<dbReference type="PANTHER" id="PTHR46424">
    <property type="entry name" value="UBX DOMAIN-CONTAINING PROTEIN 4"/>
    <property type="match status" value="1"/>
</dbReference>
<dbReference type="STRING" id="45354.A0A1L0CVS1"/>
<dbReference type="Gene3D" id="3.10.20.90">
    <property type="entry name" value="Phosphatidylinositol 3-kinase Catalytic Subunit, Chain A, domain 1"/>
    <property type="match status" value="1"/>
</dbReference>
<evidence type="ECO:0000313" key="2">
    <source>
        <dbReference type="EMBL" id="SGZ48006.1"/>
    </source>
</evidence>
<proteinExistence type="predicted"/>
<organism evidence="2 3">
    <name type="scientific">Sungouiella intermedia</name>
    <dbReference type="NCBI Taxonomy" id="45354"/>
    <lineage>
        <taxon>Eukaryota</taxon>
        <taxon>Fungi</taxon>
        <taxon>Dikarya</taxon>
        <taxon>Ascomycota</taxon>
        <taxon>Saccharomycotina</taxon>
        <taxon>Pichiomycetes</taxon>
        <taxon>Metschnikowiaceae</taxon>
        <taxon>Sungouiella</taxon>
    </lineage>
</organism>
<dbReference type="OrthoDB" id="2445133at2759"/>
<dbReference type="PANTHER" id="PTHR46424:SF1">
    <property type="entry name" value="UBX DOMAIN-CONTAINING PROTEIN 4"/>
    <property type="match status" value="1"/>
</dbReference>
<gene>
    <name evidence="2" type="ORF">SAMEA4029010_CIC11G00000003702</name>
</gene>
<accession>A0A1L0CVS1</accession>
<reference evidence="2 3" key="1">
    <citation type="submission" date="2016-10" db="EMBL/GenBank/DDBJ databases">
        <authorList>
            <person name="de Groot N.N."/>
        </authorList>
    </citation>
    <scope>NUCLEOTIDE SEQUENCE [LARGE SCALE GENOMIC DNA]</scope>
    <source>
        <strain evidence="2 3">CBS 141442</strain>
    </source>
</reference>
<dbReference type="Pfam" id="PF23187">
    <property type="entry name" value="UBX7_N"/>
    <property type="match status" value="1"/>
</dbReference>
<name>A0A1L0CVS1_9ASCO</name>